<reference evidence="3" key="1">
    <citation type="submission" date="2025-08" db="UniProtKB">
        <authorList>
            <consortium name="Ensembl"/>
        </authorList>
    </citation>
    <scope>IDENTIFICATION</scope>
</reference>
<keyword evidence="1 2" id="KW-0175">Coiled coil</keyword>
<keyword evidence="4" id="KW-1185">Reference proteome</keyword>
<dbReference type="PANTHER" id="PTHR46292:SF2">
    <property type="entry name" value="COILED-COIL DOMAIN-CONTAINING PROTEIN 102B"/>
    <property type="match status" value="1"/>
</dbReference>
<proteinExistence type="predicted"/>
<accession>A0A8D0GHI7</accession>
<organism evidence="3 4">
    <name type="scientific">Sphenodon punctatus</name>
    <name type="common">Tuatara</name>
    <name type="synonym">Hatteria punctata</name>
    <dbReference type="NCBI Taxonomy" id="8508"/>
    <lineage>
        <taxon>Eukaryota</taxon>
        <taxon>Metazoa</taxon>
        <taxon>Chordata</taxon>
        <taxon>Craniata</taxon>
        <taxon>Vertebrata</taxon>
        <taxon>Euteleostomi</taxon>
        <taxon>Lepidosauria</taxon>
        <taxon>Sphenodontia</taxon>
        <taxon>Sphenodontidae</taxon>
        <taxon>Sphenodon</taxon>
    </lineage>
</organism>
<dbReference type="Ensembl" id="ENSSPUT00000006652.1">
    <property type="protein sequence ID" value="ENSSPUP00000006248.1"/>
    <property type="gene ID" value="ENSSPUG00000004808.1"/>
</dbReference>
<evidence type="ECO:0000313" key="4">
    <source>
        <dbReference type="Proteomes" id="UP000694392"/>
    </source>
</evidence>
<feature type="coiled-coil region" evidence="2">
    <location>
        <begin position="242"/>
        <end position="276"/>
    </location>
</feature>
<sequence length="305" mass="36287">INLDSDHKLMEGTHIFKTQQREPYELGHDQMTAGNCCDSHLPSQRLHPHPSYRPCMYFNNSNDWDICEELRVRELEEVKARAGQMEKTMRWWSDCTANWREKWSKVRAERNKAREEGRQLKIKLETTMKELSALKKINQGLLSEKEEMEAEITWKKKSGFSEVHCMREDRYQLMYVEQKPAKDIVQNKKNLEIQDAHKVYLNNKSVSLEKPSLHLDNIVQPLEDELLHVSALNLHLDETRNIPQERNMRLSLEREVEKLESDLSLWKWKYEELKKSNQEILQQVCWAKKNKIIYEITLPSSITKL</sequence>
<reference evidence="3" key="2">
    <citation type="submission" date="2025-09" db="UniProtKB">
        <authorList>
            <consortium name="Ensembl"/>
        </authorList>
    </citation>
    <scope>IDENTIFICATION</scope>
</reference>
<dbReference type="OMA" id="QHAYHKL"/>
<evidence type="ECO:0008006" key="5">
    <source>
        <dbReference type="Google" id="ProtNLM"/>
    </source>
</evidence>
<name>A0A8D0GHI7_SPHPU</name>
<evidence type="ECO:0000256" key="1">
    <source>
        <dbReference type="ARBA" id="ARBA00023054"/>
    </source>
</evidence>
<dbReference type="GeneTree" id="ENSGT00940000170039"/>
<evidence type="ECO:0000256" key="2">
    <source>
        <dbReference type="SAM" id="Coils"/>
    </source>
</evidence>
<dbReference type="AlphaFoldDB" id="A0A8D0GHI7"/>
<feature type="coiled-coil region" evidence="2">
    <location>
        <begin position="110"/>
        <end position="151"/>
    </location>
</feature>
<evidence type="ECO:0000313" key="3">
    <source>
        <dbReference type="Ensembl" id="ENSSPUP00000006248.1"/>
    </source>
</evidence>
<protein>
    <recommendedName>
        <fullName evidence="5">Coiled-coil domain-containing protein 102B</fullName>
    </recommendedName>
</protein>
<dbReference type="Proteomes" id="UP000694392">
    <property type="component" value="Unplaced"/>
</dbReference>
<dbReference type="PANTHER" id="PTHR46292">
    <property type="entry name" value="COILED-COIL DOMAIN-CONTAINING PROTEIN 102A"/>
    <property type="match status" value="1"/>
</dbReference>